<name>A0ABR2HG28_9EUKA</name>
<dbReference type="PROSITE" id="PS50033">
    <property type="entry name" value="UBX"/>
    <property type="match status" value="1"/>
</dbReference>
<evidence type="ECO:0000256" key="2">
    <source>
        <dbReference type="ARBA" id="ARBA00022490"/>
    </source>
</evidence>
<proteinExistence type="predicted"/>
<dbReference type="InterPro" id="IPR001012">
    <property type="entry name" value="UBX_dom"/>
</dbReference>
<organism evidence="5 6">
    <name type="scientific">Tritrichomonas musculus</name>
    <dbReference type="NCBI Taxonomy" id="1915356"/>
    <lineage>
        <taxon>Eukaryota</taxon>
        <taxon>Metamonada</taxon>
        <taxon>Parabasalia</taxon>
        <taxon>Tritrichomonadida</taxon>
        <taxon>Tritrichomonadidae</taxon>
        <taxon>Tritrichomonas</taxon>
    </lineage>
</organism>
<feature type="domain" description="UBX" evidence="4">
    <location>
        <begin position="426"/>
        <end position="504"/>
    </location>
</feature>
<dbReference type="SUPFAM" id="SSF52833">
    <property type="entry name" value="Thioredoxin-like"/>
    <property type="match status" value="1"/>
</dbReference>
<dbReference type="InterPro" id="IPR013766">
    <property type="entry name" value="Thioredoxin_domain"/>
</dbReference>
<dbReference type="Pfam" id="PF00789">
    <property type="entry name" value="UBX"/>
    <property type="match status" value="1"/>
</dbReference>
<feature type="region of interest" description="Disordered" evidence="3">
    <location>
        <begin position="403"/>
        <end position="429"/>
    </location>
</feature>
<sequence length="507" mass="57025">MAQILRDDHLDKILKENPKKLICVLFGNPDFPPCAKAHNLWDKLAPKYSTCIFIYAECDKCQTDARRQEIKQIPTVIFYKNQSILNRIVGVEENEILQFIEENRPLGAFDGSSHKIGPPSAGNTFSQNPQPPKPKQDINTNIQPKTQPKNSISDVRRQLLELQFPLSVIDKAIQATNFGTVEECLDYITQEQAKAAENQADSTNTEPQLNPESSQNKSGPQTTPVNTPSQPNPSKASNPPSNQSSGPQSAGPKRMLSPAAKAMKEQLLDFGYQEEEIDKAIGIVGPDSIDRLIDCITRLQSGEDSAAIAQQQIQEQKQRLSPEELNKRAEELKQRAVQKEIEKQKAAPKLEAQKEMERRKEVLMQVELKRQQDERKRQLDLEVARKQKIQDKIERERVKAMIAKQRGQRNEDQPKPSQNAPPPAHKTPTECTLKIVIPGGKDLILKFSPEAKFSEVDQKVKSERSNIVGSTTYVSAFPRKQITSADFDKNVTELGLMPRTMLTLNLS</sequence>
<comment type="subcellular location">
    <subcellularLocation>
        <location evidence="1">Cytoplasm</location>
    </subcellularLocation>
</comment>
<dbReference type="CDD" id="cd01767">
    <property type="entry name" value="UBX"/>
    <property type="match status" value="1"/>
</dbReference>
<evidence type="ECO:0000313" key="5">
    <source>
        <dbReference type="EMBL" id="KAK8846397.1"/>
    </source>
</evidence>
<reference evidence="5 6" key="1">
    <citation type="submission" date="2024-04" db="EMBL/GenBank/DDBJ databases">
        <title>Tritrichomonas musculus Genome.</title>
        <authorList>
            <person name="Alves-Ferreira E."/>
            <person name="Grigg M."/>
            <person name="Lorenzi H."/>
            <person name="Galac M."/>
        </authorList>
    </citation>
    <scope>NUCLEOTIDE SEQUENCE [LARGE SCALE GENOMIC DNA]</scope>
    <source>
        <strain evidence="5 6">EAF2021</strain>
    </source>
</reference>
<dbReference type="EMBL" id="JAPFFF010000029">
    <property type="protein sequence ID" value="KAK8846397.1"/>
    <property type="molecule type" value="Genomic_DNA"/>
</dbReference>
<evidence type="ECO:0000256" key="1">
    <source>
        <dbReference type="ARBA" id="ARBA00004496"/>
    </source>
</evidence>
<comment type="caution">
    <text evidence="5">The sequence shown here is derived from an EMBL/GenBank/DDBJ whole genome shotgun (WGS) entry which is preliminary data.</text>
</comment>
<protein>
    <recommendedName>
        <fullName evidence="4">UBX domain-containing protein</fullName>
    </recommendedName>
</protein>
<feature type="compositionally biased region" description="Low complexity" evidence="3">
    <location>
        <begin position="228"/>
        <end position="252"/>
    </location>
</feature>
<gene>
    <name evidence="5" type="ORF">M9Y10_020415</name>
</gene>
<evidence type="ECO:0000313" key="6">
    <source>
        <dbReference type="Proteomes" id="UP001470230"/>
    </source>
</evidence>
<keyword evidence="2" id="KW-0963">Cytoplasm</keyword>
<dbReference type="PANTHER" id="PTHR46340">
    <property type="entry name" value="UBX DOMAIN-CONTAINING PROTEIN 1"/>
    <property type="match status" value="1"/>
</dbReference>
<dbReference type="Gene3D" id="3.10.20.90">
    <property type="entry name" value="Phosphatidylinositol 3-kinase Catalytic Subunit, Chain A, domain 1"/>
    <property type="match status" value="1"/>
</dbReference>
<evidence type="ECO:0000256" key="3">
    <source>
        <dbReference type="SAM" id="MobiDB-lite"/>
    </source>
</evidence>
<feature type="compositionally biased region" description="Polar residues" evidence="3">
    <location>
        <begin position="137"/>
        <end position="152"/>
    </location>
</feature>
<dbReference type="Gene3D" id="3.40.30.10">
    <property type="entry name" value="Glutaredoxin"/>
    <property type="match status" value="1"/>
</dbReference>
<feature type="compositionally biased region" description="Polar residues" evidence="3">
    <location>
        <begin position="199"/>
        <end position="227"/>
    </location>
</feature>
<dbReference type="Pfam" id="PF00085">
    <property type="entry name" value="Thioredoxin"/>
    <property type="match status" value="1"/>
</dbReference>
<dbReference type="PANTHER" id="PTHR46340:SF1">
    <property type="entry name" value="UBX DOMAIN-CONTAINING PROTEIN 1"/>
    <property type="match status" value="1"/>
</dbReference>
<feature type="region of interest" description="Disordered" evidence="3">
    <location>
        <begin position="195"/>
        <end position="257"/>
    </location>
</feature>
<keyword evidence="6" id="KW-1185">Reference proteome</keyword>
<dbReference type="InterPro" id="IPR029071">
    <property type="entry name" value="Ubiquitin-like_domsf"/>
</dbReference>
<dbReference type="SUPFAM" id="SSF54236">
    <property type="entry name" value="Ubiquitin-like"/>
    <property type="match status" value="1"/>
</dbReference>
<dbReference type="InterPro" id="IPR036249">
    <property type="entry name" value="Thioredoxin-like_sf"/>
</dbReference>
<accession>A0ABR2HG28</accession>
<dbReference type="CDD" id="cd02947">
    <property type="entry name" value="TRX_family"/>
    <property type="match status" value="1"/>
</dbReference>
<evidence type="ECO:0000259" key="4">
    <source>
        <dbReference type="PROSITE" id="PS50033"/>
    </source>
</evidence>
<dbReference type="Proteomes" id="UP001470230">
    <property type="component" value="Unassembled WGS sequence"/>
</dbReference>
<dbReference type="SMART" id="SM00166">
    <property type="entry name" value="UBX"/>
    <property type="match status" value="1"/>
</dbReference>
<feature type="region of interest" description="Disordered" evidence="3">
    <location>
        <begin position="109"/>
        <end position="152"/>
    </location>
</feature>